<dbReference type="OrthoDB" id="88728at2"/>
<dbReference type="Proteomes" id="UP000255328">
    <property type="component" value="Unassembled WGS sequence"/>
</dbReference>
<evidence type="ECO:0000313" key="1">
    <source>
        <dbReference type="EMBL" id="STO30664.1"/>
    </source>
</evidence>
<evidence type="ECO:0000313" key="2">
    <source>
        <dbReference type="Proteomes" id="UP000255328"/>
    </source>
</evidence>
<keyword evidence="2" id="KW-1185">Reference proteome</keyword>
<organism evidence="1 2">
    <name type="scientific">Fusobacterium necrogenes</name>
    <dbReference type="NCBI Taxonomy" id="858"/>
    <lineage>
        <taxon>Bacteria</taxon>
        <taxon>Fusobacteriati</taxon>
        <taxon>Fusobacteriota</taxon>
        <taxon>Fusobacteriia</taxon>
        <taxon>Fusobacteriales</taxon>
        <taxon>Fusobacteriaceae</taxon>
        <taxon>Fusobacterium</taxon>
    </lineage>
</organism>
<dbReference type="EMBL" id="UGGU01000003">
    <property type="protein sequence ID" value="STO30664.1"/>
    <property type="molecule type" value="Genomic_DNA"/>
</dbReference>
<accession>A0A377GVM6</accession>
<evidence type="ECO:0008006" key="3">
    <source>
        <dbReference type="Google" id="ProtNLM"/>
    </source>
</evidence>
<protein>
    <recommendedName>
        <fullName evidence="3">Pili assembly chaperone N-terminal domain-containing protein</fullName>
    </recommendedName>
</protein>
<dbReference type="RefSeq" id="WP_115268288.1">
    <property type="nucleotide sequence ID" value="NZ_UGGU01000003.1"/>
</dbReference>
<gene>
    <name evidence="1" type="ORF">NCTC10723_00089</name>
</gene>
<reference evidence="1 2" key="1">
    <citation type="submission" date="2018-06" db="EMBL/GenBank/DDBJ databases">
        <authorList>
            <consortium name="Pathogen Informatics"/>
            <person name="Doyle S."/>
        </authorList>
    </citation>
    <scope>NUCLEOTIDE SEQUENCE [LARGE SCALE GENOMIC DNA]</scope>
    <source>
        <strain evidence="1 2">NCTC10723</strain>
    </source>
</reference>
<proteinExistence type="predicted"/>
<sequence>MKKLLLLMIFFLNTLSYAYINLYPLKFEKDITNGAAQQFVLYNRTTKERKYRVYVEKVEGKRSMAEWVEVYPKSILLEALEEDVIKIFVKAPEGTPEGEYQANLVIKEVALPVIKQDKEERKKKARIMTMVKLRLKGKVNYE</sequence>
<dbReference type="AlphaFoldDB" id="A0A377GVM6"/>
<name>A0A377GVM6_9FUSO</name>